<dbReference type="EMBL" id="JBHTJT010000051">
    <property type="protein sequence ID" value="MFD0982386.1"/>
    <property type="molecule type" value="Genomic_DNA"/>
</dbReference>
<organism evidence="4 5">
    <name type="scientific">Tropicimonas aquimaris</name>
    <dbReference type="NCBI Taxonomy" id="914152"/>
    <lineage>
        <taxon>Bacteria</taxon>
        <taxon>Pseudomonadati</taxon>
        <taxon>Pseudomonadota</taxon>
        <taxon>Alphaproteobacteria</taxon>
        <taxon>Rhodobacterales</taxon>
        <taxon>Roseobacteraceae</taxon>
        <taxon>Tropicimonas</taxon>
    </lineage>
</organism>
<feature type="domain" description="Sugar fermentation stimulation protein C-terminal" evidence="2">
    <location>
        <begin position="85"/>
        <end position="222"/>
    </location>
</feature>
<dbReference type="RefSeq" id="WP_386078245.1">
    <property type="nucleotide sequence ID" value="NZ_JBHTJT010000051.1"/>
</dbReference>
<evidence type="ECO:0000313" key="4">
    <source>
        <dbReference type="EMBL" id="MFD0982386.1"/>
    </source>
</evidence>
<name>A0ABW3IXY4_9RHOB</name>
<reference evidence="5" key="1">
    <citation type="journal article" date="2019" name="Int. J. Syst. Evol. Microbiol.">
        <title>The Global Catalogue of Microorganisms (GCM) 10K type strain sequencing project: providing services to taxonomists for standard genome sequencing and annotation.</title>
        <authorList>
            <consortium name="The Broad Institute Genomics Platform"/>
            <consortium name="The Broad Institute Genome Sequencing Center for Infectious Disease"/>
            <person name="Wu L."/>
            <person name="Ma J."/>
        </authorList>
    </citation>
    <scope>NUCLEOTIDE SEQUENCE [LARGE SCALE GENOMIC DNA]</scope>
    <source>
        <strain evidence="5">CCUG 60524</strain>
    </source>
</reference>
<keyword evidence="5" id="KW-1185">Reference proteome</keyword>
<gene>
    <name evidence="1 4" type="primary">sfsA</name>
    <name evidence="4" type="ORF">ACFQ2S_22350</name>
</gene>
<dbReference type="PANTHER" id="PTHR30545">
    <property type="entry name" value="SUGAR FERMENTATION STIMULATION PROTEIN A"/>
    <property type="match status" value="1"/>
</dbReference>
<dbReference type="Gene3D" id="3.40.1350.60">
    <property type="match status" value="1"/>
</dbReference>
<dbReference type="HAMAP" id="MF_00095">
    <property type="entry name" value="SfsA"/>
    <property type="match status" value="1"/>
</dbReference>
<evidence type="ECO:0000259" key="3">
    <source>
        <dbReference type="Pfam" id="PF17746"/>
    </source>
</evidence>
<sequence length="242" mass="26776">MRFQTPLVPARLLRRYKRFLADAVLEDTGEQVVAHCPNPGSMMGLQDDGMRIWLEPNDDPRKKLKFGWRLAELPCGHWAGIDTAVPNRVVREALEARAIPALAAYSQVRPEVRYGEGSRVDFLLSEHGLPDAWVEVKNVHLRRTDDWAEFPDSVTARGAKHLRELSRMVASGDRAVMLYLVQRTDCARFRLAGDLDPAYAAAFDAARAAGVEAICHGTVIDRTGVGIGEPLPVDARPQAAEA</sequence>
<evidence type="ECO:0000259" key="2">
    <source>
        <dbReference type="Pfam" id="PF03749"/>
    </source>
</evidence>
<proteinExistence type="inferred from homology"/>
<dbReference type="PANTHER" id="PTHR30545:SF2">
    <property type="entry name" value="SUGAR FERMENTATION STIMULATION PROTEIN A"/>
    <property type="match status" value="1"/>
</dbReference>
<dbReference type="InterPro" id="IPR005224">
    <property type="entry name" value="SfsA"/>
</dbReference>
<dbReference type="Proteomes" id="UP001597108">
    <property type="component" value="Unassembled WGS sequence"/>
</dbReference>
<dbReference type="NCBIfam" id="TIGR00230">
    <property type="entry name" value="sfsA"/>
    <property type="match status" value="1"/>
</dbReference>
<dbReference type="CDD" id="cd22359">
    <property type="entry name" value="SfsA-like_bacterial"/>
    <property type="match status" value="1"/>
</dbReference>
<dbReference type="Gene3D" id="2.40.50.580">
    <property type="match status" value="1"/>
</dbReference>
<feature type="domain" description="SfsA N-terminal OB" evidence="3">
    <location>
        <begin position="13"/>
        <end position="81"/>
    </location>
</feature>
<dbReference type="InterPro" id="IPR040452">
    <property type="entry name" value="SfsA_C"/>
</dbReference>
<accession>A0ABW3IXY4</accession>
<comment type="similarity">
    <text evidence="1">Belongs to the SfsA family.</text>
</comment>
<dbReference type="Pfam" id="PF03749">
    <property type="entry name" value="SfsA"/>
    <property type="match status" value="1"/>
</dbReference>
<dbReference type="InterPro" id="IPR041465">
    <property type="entry name" value="SfsA_N"/>
</dbReference>
<evidence type="ECO:0000313" key="5">
    <source>
        <dbReference type="Proteomes" id="UP001597108"/>
    </source>
</evidence>
<protein>
    <recommendedName>
        <fullName evidence="1">Sugar fermentation stimulation protein homolog</fullName>
    </recommendedName>
</protein>
<comment type="caution">
    <text evidence="4">The sequence shown here is derived from an EMBL/GenBank/DDBJ whole genome shotgun (WGS) entry which is preliminary data.</text>
</comment>
<dbReference type="Pfam" id="PF17746">
    <property type="entry name" value="SfsA_N"/>
    <property type="match status" value="1"/>
</dbReference>
<evidence type="ECO:0000256" key="1">
    <source>
        <dbReference type="HAMAP-Rule" id="MF_00095"/>
    </source>
</evidence>